<keyword evidence="1" id="KW-1133">Transmembrane helix</keyword>
<reference evidence="2 3" key="1">
    <citation type="submission" date="2019-08" db="EMBL/GenBank/DDBJ databases">
        <title>Genome of Psychroserpens burtonensis ACAM 167.</title>
        <authorList>
            <person name="Bowman J.P."/>
        </authorList>
    </citation>
    <scope>NUCLEOTIDE SEQUENCE [LARGE SCALE GENOMIC DNA]</scope>
    <source>
        <strain evidence="2 3">ACAM 167</strain>
    </source>
</reference>
<feature type="transmembrane region" description="Helical" evidence="1">
    <location>
        <begin position="75"/>
        <end position="92"/>
    </location>
</feature>
<feature type="transmembrane region" description="Helical" evidence="1">
    <location>
        <begin position="39"/>
        <end position="63"/>
    </location>
</feature>
<proteinExistence type="predicted"/>
<dbReference type="EMBL" id="VOSB01000024">
    <property type="protein sequence ID" value="TXE15798.1"/>
    <property type="molecule type" value="Genomic_DNA"/>
</dbReference>
<keyword evidence="3" id="KW-1185">Reference proteome</keyword>
<keyword evidence="1" id="KW-0472">Membrane</keyword>
<feature type="transmembrane region" description="Helical" evidence="1">
    <location>
        <begin position="12"/>
        <end position="33"/>
    </location>
</feature>
<dbReference type="RefSeq" id="WP_037052372.1">
    <property type="nucleotide sequence ID" value="NZ_VOSB01000024.1"/>
</dbReference>
<dbReference type="Proteomes" id="UP000321938">
    <property type="component" value="Unassembled WGS sequence"/>
</dbReference>
<evidence type="ECO:0000313" key="3">
    <source>
        <dbReference type="Proteomes" id="UP000321938"/>
    </source>
</evidence>
<dbReference type="AlphaFoldDB" id="A0A5C7B7J0"/>
<dbReference type="OrthoDB" id="1447421at2"/>
<sequence length="96" mass="11174">MMKISIKKLETYFTIFLIISAVLYSLPSSLLMAVYTPSYLGWAALFLILVTLGLFIWLSILNAKNRNYKKIMKRFAFLIVIYGVSVLIKYLVQTYY</sequence>
<protein>
    <submittedName>
        <fullName evidence="2">Uncharacterized protein</fullName>
    </submittedName>
</protein>
<accession>A0A5C7B7J0</accession>
<comment type="caution">
    <text evidence="2">The sequence shown here is derived from an EMBL/GenBank/DDBJ whole genome shotgun (WGS) entry which is preliminary data.</text>
</comment>
<gene>
    <name evidence="2" type="ORF">ES692_14985</name>
</gene>
<evidence type="ECO:0000313" key="2">
    <source>
        <dbReference type="EMBL" id="TXE15798.1"/>
    </source>
</evidence>
<organism evidence="2 3">
    <name type="scientific">Psychroserpens burtonensis</name>
    <dbReference type="NCBI Taxonomy" id="49278"/>
    <lineage>
        <taxon>Bacteria</taxon>
        <taxon>Pseudomonadati</taxon>
        <taxon>Bacteroidota</taxon>
        <taxon>Flavobacteriia</taxon>
        <taxon>Flavobacteriales</taxon>
        <taxon>Flavobacteriaceae</taxon>
        <taxon>Psychroserpens</taxon>
    </lineage>
</organism>
<keyword evidence="1" id="KW-0812">Transmembrane</keyword>
<name>A0A5C7B7J0_9FLAO</name>
<dbReference type="STRING" id="1123037.GCA_000425305_03151"/>
<evidence type="ECO:0000256" key="1">
    <source>
        <dbReference type="SAM" id="Phobius"/>
    </source>
</evidence>